<dbReference type="Proteomes" id="UP000391919">
    <property type="component" value="Unassembled WGS sequence"/>
</dbReference>
<dbReference type="RefSeq" id="WP_151697487.1">
    <property type="nucleotide sequence ID" value="NZ_BKZP01000003.1"/>
</dbReference>
<evidence type="ECO:0000313" key="14">
    <source>
        <dbReference type="Proteomes" id="UP000391919"/>
    </source>
</evidence>
<reference evidence="13 14" key="1">
    <citation type="submission" date="2019-09" db="EMBL/GenBank/DDBJ databases">
        <title>Draft genome sequence of Bacillus sp. JC-7.</title>
        <authorList>
            <person name="Tanaka N."/>
            <person name="Shiwa Y."/>
            <person name="Fujita N."/>
            <person name="Tanasupawat S."/>
        </authorList>
    </citation>
    <scope>NUCLEOTIDE SEQUENCE [LARGE SCALE GENOMIC DNA]</scope>
    <source>
        <strain evidence="13 14">JC-7</strain>
    </source>
</reference>
<evidence type="ECO:0000256" key="2">
    <source>
        <dbReference type="ARBA" id="ARBA00001974"/>
    </source>
</evidence>
<dbReference type="InterPro" id="IPR002937">
    <property type="entry name" value="Amino_oxidase"/>
</dbReference>
<dbReference type="EC" id="1.3.3.15" evidence="5 11"/>
<accession>A0A5J4J1L0</accession>
<dbReference type="Gene3D" id="3.50.50.60">
    <property type="entry name" value="FAD/NAD(P)-binding domain"/>
    <property type="match status" value="1"/>
</dbReference>
<dbReference type="UniPathway" id="UPA00252"/>
<evidence type="ECO:0000256" key="1">
    <source>
        <dbReference type="ARBA" id="ARBA00001755"/>
    </source>
</evidence>
<dbReference type="PANTHER" id="PTHR42923">
    <property type="entry name" value="PROTOPORPHYRINOGEN OXIDASE"/>
    <property type="match status" value="1"/>
</dbReference>
<comment type="function">
    <text evidence="11">Involved in coproporphyrin-dependent heme b biosynthesis. Catalyzes the oxidation of coproporphyrinogen III to coproporphyrin III.</text>
</comment>
<dbReference type="Gene3D" id="1.10.3110.10">
    <property type="entry name" value="protoporphyrinogen ix oxidase, domain 3"/>
    <property type="match status" value="1"/>
</dbReference>
<comment type="caution">
    <text evidence="13">The sequence shown here is derived from an EMBL/GenBank/DDBJ whole genome shotgun (WGS) entry which is preliminary data.</text>
</comment>
<evidence type="ECO:0000256" key="10">
    <source>
        <dbReference type="ARBA" id="ARBA00023133"/>
    </source>
</evidence>
<comment type="catalytic activity">
    <reaction evidence="1">
        <text>coproporphyrinogen III + 3 O2 = coproporphyrin III + 3 H2O2</text>
        <dbReference type="Rhea" id="RHEA:43436"/>
        <dbReference type="ChEBI" id="CHEBI:15379"/>
        <dbReference type="ChEBI" id="CHEBI:16240"/>
        <dbReference type="ChEBI" id="CHEBI:57309"/>
        <dbReference type="ChEBI" id="CHEBI:131725"/>
        <dbReference type="EC" id="1.3.3.15"/>
    </reaction>
    <physiologicalReaction direction="left-to-right" evidence="1">
        <dbReference type="Rhea" id="RHEA:43437"/>
    </physiologicalReaction>
</comment>
<dbReference type="GO" id="GO:0005737">
    <property type="term" value="C:cytoplasm"/>
    <property type="evidence" value="ECO:0007669"/>
    <property type="project" value="UniProtKB-SubCell"/>
</dbReference>
<evidence type="ECO:0000256" key="8">
    <source>
        <dbReference type="ARBA" id="ARBA00022827"/>
    </source>
</evidence>
<evidence type="ECO:0000259" key="12">
    <source>
        <dbReference type="Pfam" id="PF01593"/>
    </source>
</evidence>
<dbReference type="SUPFAM" id="SSF51905">
    <property type="entry name" value="FAD/NAD(P)-binding domain"/>
    <property type="match status" value="1"/>
</dbReference>
<keyword evidence="11" id="KW-0963">Cytoplasm</keyword>
<evidence type="ECO:0000256" key="3">
    <source>
        <dbReference type="ARBA" id="ARBA00004744"/>
    </source>
</evidence>
<dbReference type="SUPFAM" id="SSF54373">
    <property type="entry name" value="FAD-linked reductases, C-terminal domain"/>
    <property type="match status" value="1"/>
</dbReference>
<evidence type="ECO:0000313" key="13">
    <source>
        <dbReference type="EMBL" id="GER68816.1"/>
    </source>
</evidence>
<comment type="similarity">
    <text evidence="4 11">Belongs to the protoporphyrinogen/coproporphyrinogen oxidase family. Coproporphyrinogen III oxidase subfamily.</text>
</comment>
<organism evidence="13 14">
    <name type="scientific">Weizmannia acidilactici</name>
    <dbReference type="NCBI Taxonomy" id="2607726"/>
    <lineage>
        <taxon>Bacteria</taxon>
        <taxon>Bacillati</taxon>
        <taxon>Bacillota</taxon>
        <taxon>Bacilli</taxon>
        <taxon>Bacillales</taxon>
        <taxon>Bacillaceae</taxon>
        <taxon>Heyndrickxia</taxon>
    </lineage>
</organism>
<evidence type="ECO:0000256" key="6">
    <source>
        <dbReference type="ARBA" id="ARBA00019046"/>
    </source>
</evidence>
<feature type="domain" description="Amine oxidase" evidence="12">
    <location>
        <begin position="11"/>
        <end position="459"/>
    </location>
</feature>
<evidence type="ECO:0000256" key="5">
    <source>
        <dbReference type="ARBA" id="ARBA00012402"/>
    </source>
</evidence>
<keyword evidence="8 11" id="KW-0274">FAD</keyword>
<evidence type="ECO:0000256" key="11">
    <source>
        <dbReference type="RuleBase" id="RU364052"/>
    </source>
</evidence>
<comment type="subcellular location">
    <subcellularLocation>
        <location evidence="11">Cytoplasm</location>
    </subcellularLocation>
</comment>
<gene>
    <name evidence="13" type="ORF">BpJC7_01190</name>
</gene>
<dbReference type="InterPro" id="IPR004572">
    <property type="entry name" value="Protoporphyrinogen_oxidase"/>
</dbReference>
<evidence type="ECO:0000256" key="9">
    <source>
        <dbReference type="ARBA" id="ARBA00023002"/>
    </source>
</evidence>
<keyword evidence="14" id="KW-1185">Reference proteome</keyword>
<dbReference type="EMBL" id="BKZQ01000001">
    <property type="protein sequence ID" value="GER68816.1"/>
    <property type="molecule type" value="Genomic_DNA"/>
</dbReference>
<keyword evidence="7 11" id="KW-0285">Flavoprotein</keyword>
<proteinExistence type="inferred from homology"/>
<dbReference type="GO" id="GO:0004729">
    <property type="term" value="F:oxygen-dependent protoporphyrinogen oxidase activity"/>
    <property type="evidence" value="ECO:0007669"/>
    <property type="project" value="UniProtKB-UniRule"/>
</dbReference>
<dbReference type="AlphaFoldDB" id="A0A5J4J1L0"/>
<dbReference type="NCBIfam" id="TIGR00562">
    <property type="entry name" value="proto_IX_ox"/>
    <property type="match status" value="1"/>
</dbReference>
<protein>
    <recommendedName>
        <fullName evidence="6 11">Coproporphyrinogen III oxidase</fullName>
        <ecNumber evidence="5 11">1.3.3.15</ecNumber>
    </recommendedName>
</protein>
<name>A0A5J4J1L0_9BACI</name>
<dbReference type="InterPro" id="IPR050464">
    <property type="entry name" value="Zeta_carotene_desat/Oxidored"/>
</dbReference>
<keyword evidence="9 11" id="KW-0560">Oxidoreductase</keyword>
<dbReference type="InterPro" id="IPR036188">
    <property type="entry name" value="FAD/NAD-bd_sf"/>
</dbReference>
<evidence type="ECO:0000256" key="7">
    <source>
        <dbReference type="ARBA" id="ARBA00022630"/>
    </source>
</evidence>
<dbReference type="PANTHER" id="PTHR42923:SF3">
    <property type="entry name" value="PROTOPORPHYRINOGEN OXIDASE"/>
    <property type="match status" value="1"/>
</dbReference>
<dbReference type="GO" id="GO:0006783">
    <property type="term" value="P:heme biosynthetic process"/>
    <property type="evidence" value="ECO:0007669"/>
    <property type="project" value="UniProtKB-UniRule"/>
</dbReference>
<comment type="pathway">
    <text evidence="3 11">Porphyrin-containing compound metabolism; protoheme biosynthesis.</text>
</comment>
<comment type="cofactor">
    <cofactor evidence="2 11">
        <name>FAD</name>
        <dbReference type="ChEBI" id="CHEBI:57692"/>
    </cofactor>
</comment>
<dbReference type="Gene3D" id="3.90.660.20">
    <property type="entry name" value="Protoporphyrinogen oxidase, mitochondrial, domain 2"/>
    <property type="match status" value="1"/>
</dbReference>
<sequence length="468" mass="51295">MKSVAIIGGGITGLTALYELQKQIKRAGAKVSLTLVEENPELGGKIRTIRHGEFTMETGADSIVARKKGVAAFLDELGLQNRIRHNATGISYLFREDGLKPIPAETVFGIPASLDALFRSELVSTKGKLVALKDLFTKNQSFTKDSSAGEFLEAFFGKELVEKQIAPVLSGVYSGNLHELTLATTMPFLVEYKNQYGSIIKGLSEHKQAFLSPERKKFVSFENGLSEIIGRLEQKSDGAEILKGIKAVALERRENGYVVALSDGRKLEADVVVLALPHAAAQLLLRNAALDEEFNKLKTASLISVYLGFNVPDAVLPNDGTGFIVSEDSGLMCDACTWTSRKWPHTSKNGRLLLRLFYKSTDPEWFGRLNAMDKDALIKTAMKDVEKALGVTGKPVAAEVTKWQNNMPKYDLNHRKTIEALTGKLAESDPNVLLAGCSYYGVGIADCIMNGKKTAEKVIRKCLFEVFK</sequence>
<evidence type="ECO:0000256" key="4">
    <source>
        <dbReference type="ARBA" id="ARBA00008310"/>
    </source>
</evidence>
<dbReference type="Pfam" id="PF01593">
    <property type="entry name" value="Amino_oxidase"/>
    <property type="match status" value="1"/>
</dbReference>
<keyword evidence="10 11" id="KW-0350">Heme biosynthesis</keyword>